<proteinExistence type="predicted"/>
<dbReference type="InterPro" id="IPR026444">
    <property type="entry name" value="Secre_tail"/>
</dbReference>
<dbReference type="NCBIfam" id="TIGR04183">
    <property type="entry name" value="Por_Secre_tail"/>
    <property type="match status" value="1"/>
</dbReference>
<feature type="domain" description="Secretion system C-terminal sorting" evidence="1">
    <location>
        <begin position="324"/>
        <end position="386"/>
    </location>
</feature>
<dbReference type="Pfam" id="PF18962">
    <property type="entry name" value="Por_Secre_tail"/>
    <property type="match status" value="1"/>
</dbReference>
<evidence type="ECO:0000313" key="2">
    <source>
        <dbReference type="EMBL" id="KYG75886.1"/>
    </source>
</evidence>
<dbReference type="AlphaFoldDB" id="A0A150XB19"/>
<comment type="caution">
    <text evidence="2">The sequence shown here is derived from an EMBL/GenBank/DDBJ whole genome shotgun (WGS) entry which is preliminary data.</text>
</comment>
<sequence length="394" mass="43304">MRPQNLWVIYFILFIPYTSYAQSAQLVSAMINGCSSPDGRGEFILLYSGANSFTASPTTIRVFHGSSSPASDLLTGSFATNSSPYVSALNSLLPVSGCSDLNFIATIPGTTNIPSGSHILIVNDGSTYEFDFSGWCGSSIGDVYVLISTDSNWPNSGAFPNNPSSPDHLRSTINGATTDFTYQNLWPSNTNGNYAAWNNGGGEPFVYSNYTDCNPTNTQSLPVKLLYFRGAQINNVVKLEWATANEENNSHFEIQRSTDGFDWNHLAFIEGGGSSKSELTYQYTDQAPLEERSFYRLIQQDFSGLSETFETISIWIDKKDFLQIYPNPGFGEINIVSETEITQVTACDSKGNVFTIPAISRNEFDVSALSPGLYFLSISTPNETRQRSFIKSDN</sequence>
<evidence type="ECO:0000259" key="1">
    <source>
        <dbReference type="Pfam" id="PF18962"/>
    </source>
</evidence>
<reference evidence="2 3" key="1">
    <citation type="submission" date="2016-01" db="EMBL/GenBank/DDBJ databases">
        <title>Genome sequencing of Roseivirga spongicola UST030701-084.</title>
        <authorList>
            <person name="Selvaratnam C."/>
            <person name="Thevarajoo S."/>
            <person name="Goh K.M."/>
            <person name="Ee R."/>
            <person name="Chan K.-G."/>
            <person name="Chong C.S."/>
        </authorList>
    </citation>
    <scope>NUCLEOTIDE SEQUENCE [LARGE SCALE GENOMIC DNA]</scope>
    <source>
        <strain evidence="2 3">UST030701-084</strain>
    </source>
</reference>
<organism evidence="2 3">
    <name type="scientific">Roseivirga spongicola</name>
    <dbReference type="NCBI Taxonomy" id="333140"/>
    <lineage>
        <taxon>Bacteria</taxon>
        <taxon>Pseudomonadati</taxon>
        <taxon>Bacteroidota</taxon>
        <taxon>Cytophagia</taxon>
        <taxon>Cytophagales</taxon>
        <taxon>Roseivirgaceae</taxon>
        <taxon>Roseivirga</taxon>
    </lineage>
</organism>
<protein>
    <recommendedName>
        <fullName evidence="1">Secretion system C-terminal sorting domain-containing protein</fullName>
    </recommendedName>
</protein>
<dbReference type="RefSeq" id="WP_068219960.1">
    <property type="nucleotide sequence ID" value="NZ_LRPC01000012.1"/>
</dbReference>
<gene>
    <name evidence="2" type="ORF">AWW68_08640</name>
</gene>
<evidence type="ECO:0000313" key="3">
    <source>
        <dbReference type="Proteomes" id="UP000075606"/>
    </source>
</evidence>
<accession>A0A150XB19</accession>
<dbReference type="STRING" id="333140.AWW68_08640"/>
<keyword evidence="3" id="KW-1185">Reference proteome</keyword>
<dbReference type="EMBL" id="LRPC01000012">
    <property type="protein sequence ID" value="KYG75886.1"/>
    <property type="molecule type" value="Genomic_DNA"/>
</dbReference>
<dbReference type="Proteomes" id="UP000075606">
    <property type="component" value="Unassembled WGS sequence"/>
</dbReference>
<dbReference type="OrthoDB" id="1466765at2"/>
<name>A0A150XB19_9BACT</name>